<dbReference type="InterPro" id="IPR036068">
    <property type="entry name" value="Nicotinate_pribotase-like_C"/>
</dbReference>
<dbReference type="CDD" id="cd01571">
    <property type="entry name" value="NAPRTase_B"/>
    <property type="match status" value="1"/>
</dbReference>
<gene>
    <name evidence="12" type="ORF">GCM10007116_09350</name>
    <name evidence="11" type="ORF">HS1genome_0936</name>
</gene>
<comment type="pathway">
    <text evidence="1">Cofactor biosynthesis; NAD(+) biosynthesis; nicotinate D-ribonucleotide from nicotinate: step 1/1.</text>
</comment>
<feature type="domain" description="Quinolinate phosphoribosyl transferase N-terminal" evidence="9">
    <location>
        <begin position="18"/>
        <end position="113"/>
    </location>
</feature>
<dbReference type="RefSeq" id="WP_126449831.1">
    <property type="nucleotide sequence ID" value="NZ_AP018553.1"/>
</dbReference>
<name>A0A348B2Z5_9CREN</name>
<evidence type="ECO:0000256" key="5">
    <source>
        <dbReference type="ARBA" id="ARBA00022642"/>
    </source>
</evidence>
<dbReference type="AlphaFoldDB" id="A0A348B2Z5"/>
<reference evidence="11" key="3">
    <citation type="journal article" date="2019" name="BMC Res. Notes">
        <title>Complete genome sequence of the Sulfodiicoccus acidiphilus strain HS-1T, the first crenarchaeon that lacks polB3, isolated from an acidic hot spring in Ohwaku-dani, Hakone, Japan.</title>
        <authorList>
            <person name="Sakai H.D."/>
            <person name="Kurosawa N."/>
        </authorList>
    </citation>
    <scope>NUCLEOTIDE SEQUENCE</scope>
    <source>
        <strain evidence="11">HS-1</strain>
    </source>
</reference>
<organism evidence="11 13">
    <name type="scientific">Sulfodiicoccus acidiphilus</name>
    <dbReference type="NCBI Taxonomy" id="1670455"/>
    <lineage>
        <taxon>Archaea</taxon>
        <taxon>Thermoproteota</taxon>
        <taxon>Thermoprotei</taxon>
        <taxon>Sulfolobales</taxon>
        <taxon>Sulfolobaceae</taxon>
        <taxon>Sulfodiicoccus</taxon>
    </lineage>
</organism>
<reference evidence="13" key="2">
    <citation type="submission" date="2018-04" db="EMBL/GenBank/DDBJ databases">
        <title>Complete genome sequence of Sulfodiicoccus acidiphilus strain HS-1.</title>
        <authorList>
            <person name="Sakai H.D."/>
            <person name="Kurosawa N."/>
        </authorList>
    </citation>
    <scope>NUCLEOTIDE SEQUENCE [LARGE SCALE GENOMIC DNA]</scope>
    <source>
        <strain evidence="13">HS-1</strain>
    </source>
</reference>
<dbReference type="InterPro" id="IPR035809">
    <property type="entry name" value="NAPRTase_arc-type"/>
</dbReference>
<reference evidence="12" key="1">
    <citation type="journal article" date="2014" name="Int. J. Syst. Evol. Microbiol.">
        <title>Complete genome sequence of Corynebacterium casei LMG S-19264T (=DSM 44701T), isolated from a smear-ripened cheese.</title>
        <authorList>
            <consortium name="US DOE Joint Genome Institute (JGI-PGF)"/>
            <person name="Walter F."/>
            <person name="Albersmeier A."/>
            <person name="Kalinowski J."/>
            <person name="Ruckert C."/>
        </authorList>
    </citation>
    <scope>NUCLEOTIDE SEQUENCE</scope>
    <source>
        <strain evidence="12">JCM 31740</strain>
    </source>
</reference>
<dbReference type="GeneID" id="38666441"/>
<dbReference type="EMBL" id="BMQS01000007">
    <property type="protein sequence ID" value="GGT93754.1"/>
    <property type="molecule type" value="Genomic_DNA"/>
</dbReference>
<keyword evidence="3" id="KW-0597">Phosphoprotein</keyword>
<dbReference type="UniPathway" id="UPA00253">
    <property type="reaction ID" value="UER00457"/>
</dbReference>
<protein>
    <recommendedName>
        <fullName evidence="2">nicotinate phosphoribosyltransferase</fullName>
        <ecNumber evidence="2">6.3.4.21</ecNumber>
    </recommendedName>
</protein>
<dbReference type="NCBIfam" id="NF006415">
    <property type="entry name" value="PRK08662.1"/>
    <property type="match status" value="1"/>
</dbReference>
<dbReference type="InterPro" id="IPR053190">
    <property type="entry name" value="NAPRTase-like"/>
</dbReference>
<dbReference type="PANTHER" id="PTHR43202:SF1">
    <property type="entry name" value="NICOTINATE PHOSPHORIBOSYLTRANSFERASE"/>
    <property type="match status" value="1"/>
</dbReference>
<evidence type="ECO:0000256" key="6">
    <source>
        <dbReference type="ARBA" id="ARBA00022679"/>
    </source>
</evidence>
<dbReference type="GO" id="GO:0009435">
    <property type="term" value="P:NAD+ biosynthetic process"/>
    <property type="evidence" value="ECO:0007669"/>
    <property type="project" value="UniProtKB-UniPathway"/>
</dbReference>
<keyword evidence="6 11" id="KW-0808">Transferase</keyword>
<dbReference type="InterPro" id="IPR041619">
    <property type="entry name" value="NAPRTase_C"/>
</dbReference>
<reference evidence="12" key="4">
    <citation type="submission" date="2020-09" db="EMBL/GenBank/DDBJ databases">
        <authorList>
            <person name="Sun Q."/>
            <person name="Ohkuma M."/>
        </authorList>
    </citation>
    <scope>NUCLEOTIDE SEQUENCE</scope>
    <source>
        <strain evidence="12">JCM 31740</strain>
    </source>
</reference>
<sequence>MRTFAAQERDIVEGKVTDVYFERTMRVLKAMGLANLRVKMEVHSYGLPHGYQWAVFAGLEEALRLLEGRQLDVYAMPEGTLFREVEPVMIIEGPYEEMAIYETALLGVLRHSSSIATKAARIRLAATNKTLFFFGLRSAHPALAPVLDRAAYVGGVDSVSGVVSRDYFGLEPSGTMPHALVLAVGDNESAWKAFDEFVEPQVPRIMLVDTLEDERTEALKAARLLGKKLTGVRLDTPGSRRGNFRRIIEEVRWNLRINGHGHVKIFVSGGIDEEDILQLRDVVDGFGVGTSIAFPPSVDLSMDIVEKYVNGQWVKFTKRGKWPGAKQVYRCQGMQDHITLMEEKVEFQGCRPLLRQYMSAGKIIQSLPSLKEIRDYVISQLSQLELIK</sequence>
<evidence type="ECO:0000313" key="12">
    <source>
        <dbReference type="EMBL" id="GGT93754.1"/>
    </source>
</evidence>
<dbReference type="Gene3D" id="3.20.20.70">
    <property type="entry name" value="Aldolase class I"/>
    <property type="match status" value="1"/>
</dbReference>
<feature type="domain" description="Nicotinate phosphoribosyltransferase C-terminal" evidence="10">
    <location>
        <begin position="344"/>
        <end position="385"/>
    </location>
</feature>
<evidence type="ECO:0000256" key="3">
    <source>
        <dbReference type="ARBA" id="ARBA00022553"/>
    </source>
</evidence>
<dbReference type="SUPFAM" id="SSF54675">
    <property type="entry name" value="Nicotinate/Quinolinate PRTase N-terminal domain-like"/>
    <property type="match status" value="1"/>
</dbReference>
<dbReference type="InterPro" id="IPR013785">
    <property type="entry name" value="Aldolase_TIM"/>
</dbReference>
<dbReference type="GO" id="GO:0004516">
    <property type="term" value="F:nicotinate phosphoribosyltransferase activity"/>
    <property type="evidence" value="ECO:0007669"/>
    <property type="project" value="UniProtKB-EC"/>
</dbReference>
<accession>A0A348B2Z5</accession>
<evidence type="ECO:0000259" key="8">
    <source>
        <dbReference type="Pfam" id="PF01729"/>
    </source>
</evidence>
<evidence type="ECO:0000256" key="4">
    <source>
        <dbReference type="ARBA" id="ARBA00022598"/>
    </source>
</evidence>
<evidence type="ECO:0000259" key="10">
    <source>
        <dbReference type="Pfam" id="PF17956"/>
    </source>
</evidence>
<keyword evidence="13" id="KW-1185">Reference proteome</keyword>
<dbReference type="EMBL" id="AP018553">
    <property type="protein sequence ID" value="BBD72547.1"/>
    <property type="molecule type" value="Genomic_DNA"/>
</dbReference>
<dbReference type="PIRSF" id="PIRSF000484">
    <property type="entry name" value="NAPRT"/>
    <property type="match status" value="1"/>
</dbReference>
<dbReference type="Gene3D" id="3.90.1170.20">
    <property type="entry name" value="Quinolinate phosphoribosyl transferase, N-terminal domain"/>
    <property type="match status" value="1"/>
</dbReference>
<comment type="catalytic activity">
    <reaction evidence="7">
        <text>5-phospho-alpha-D-ribose 1-diphosphate + nicotinate + ATP + H2O = nicotinate beta-D-ribonucleotide + ADP + phosphate + diphosphate</text>
        <dbReference type="Rhea" id="RHEA:36163"/>
        <dbReference type="ChEBI" id="CHEBI:15377"/>
        <dbReference type="ChEBI" id="CHEBI:30616"/>
        <dbReference type="ChEBI" id="CHEBI:32544"/>
        <dbReference type="ChEBI" id="CHEBI:33019"/>
        <dbReference type="ChEBI" id="CHEBI:43474"/>
        <dbReference type="ChEBI" id="CHEBI:57502"/>
        <dbReference type="ChEBI" id="CHEBI:58017"/>
        <dbReference type="ChEBI" id="CHEBI:456216"/>
        <dbReference type="EC" id="6.3.4.21"/>
    </reaction>
</comment>
<dbReference type="Proteomes" id="UP000276741">
    <property type="component" value="Chromosome"/>
</dbReference>
<keyword evidence="11" id="KW-0328">Glycosyltransferase</keyword>
<feature type="domain" description="Quinolinate phosphoribosyl transferase C-terminal" evidence="8">
    <location>
        <begin position="115"/>
        <end position="303"/>
    </location>
</feature>
<dbReference type="KEGG" id="sacd:HS1genome_0936"/>
<keyword evidence="5" id="KW-0662">Pyridine nucleotide biosynthesis</keyword>
<dbReference type="InterPro" id="IPR037128">
    <property type="entry name" value="Quinolinate_PRibosylTase_N_sf"/>
</dbReference>
<dbReference type="InterPro" id="IPR022412">
    <property type="entry name" value="Quinolinate_PRibosylTrfase_N"/>
</dbReference>
<evidence type="ECO:0000256" key="2">
    <source>
        <dbReference type="ARBA" id="ARBA00013236"/>
    </source>
</evidence>
<dbReference type="Pfam" id="PF01729">
    <property type="entry name" value="QRPTase_C"/>
    <property type="match status" value="1"/>
</dbReference>
<dbReference type="Pfam" id="PF02749">
    <property type="entry name" value="QRPTase_N"/>
    <property type="match status" value="1"/>
</dbReference>
<dbReference type="PANTHER" id="PTHR43202">
    <property type="entry name" value="NICOTINATE-NUCLEOTIDE PYROPHOSPHORYLASE"/>
    <property type="match status" value="1"/>
</dbReference>
<evidence type="ECO:0000259" key="9">
    <source>
        <dbReference type="Pfam" id="PF02749"/>
    </source>
</evidence>
<dbReference type="SUPFAM" id="SSF51690">
    <property type="entry name" value="Nicotinate/Quinolinate PRTase C-terminal domain-like"/>
    <property type="match status" value="1"/>
</dbReference>
<dbReference type="OrthoDB" id="371831at2157"/>
<evidence type="ECO:0000313" key="13">
    <source>
        <dbReference type="Proteomes" id="UP000276741"/>
    </source>
</evidence>
<evidence type="ECO:0000256" key="1">
    <source>
        <dbReference type="ARBA" id="ARBA00004952"/>
    </source>
</evidence>
<evidence type="ECO:0000313" key="11">
    <source>
        <dbReference type="EMBL" id="BBD72547.1"/>
    </source>
</evidence>
<keyword evidence="4 11" id="KW-0436">Ligase</keyword>
<dbReference type="EC" id="6.3.4.21" evidence="2"/>
<dbReference type="GO" id="GO:0004514">
    <property type="term" value="F:nicotinate-nucleotide diphosphorylase (carboxylating) activity"/>
    <property type="evidence" value="ECO:0007669"/>
    <property type="project" value="InterPro"/>
</dbReference>
<dbReference type="InterPro" id="IPR007229">
    <property type="entry name" value="Nic_PRibTrfase-Fam"/>
</dbReference>
<evidence type="ECO:0000256" key="7">
    <source>
        <dbReference type="ARBA" id="ARBA00048668"/>
    </source>
</evidence>
<dbReference type="Proteomes" id="UP000616143">
    <property type="component" value="Unassembled WGS sequence"/>
</dbReference>
<dbReference type="InterPro" id="IPR002638">
    <property type="entry name" value="Quinolinate_PRibosylTrfase_C"/>
</dbReference>
<proteinExistence type="predicted"/>
<dbReference type="Pfam" id="PF17956">
    <property type="entry name" value="NAPRTase_C"/>
    <property type="match status" value="1"/>
</dbReference>